<dbReference type="PROSITE" id="PS50005">
    <property type="entry name" value="TPR"/>
    <property type="match status" value="3"/>
</dbReference>
<evidence type="ECO:0000313" key="5">
    <source>
        <dbReference type="EMBL" id="PNU00616.1"/>
    </source>
</evidence>
<gene>
    <name evidence="5" type="ORF">CDQ84_05065</name>
</gene>
<dbReference type="Gene3D" id="1.25.40.10">
    <property type="entry name" value="Tetratricopeptide repeat domain"/>
    <property type="match status" value="1"/>
</dbReference>
<evidence type="ECO:0000256" key="2">
    <source>
        <dbReference type="ARBA" id="ARBA00022803"/>
    </source>
</evidence>
<dbReference type="NCBIfam" id="NF047558">
    <property type="entry name" value="TPR_END_plus"/>
    <property type="match status" value="1"/>
</dbReference>
<feature type="transmembrane region" description="Helical" evidence="4">
    <location>
        <begin position="6"/>
        <end position="25"/>
    </location>
</feature>
<keyword evidence="4" id="KW-1133">Transmembrane helix</keyword>
<feature type="transmembrane region" description="Helical" evidence="4">
    <location>
        <begin position="32"/>
        <end position="55"/>
    </location>
</feature>
<comment type="caution">
    <text evidence="5">The sequence shown here is derived from an EMBL/GenBank/DDBJ whole genome shotgun (WGS) entry which is preliminary data.</text>
</comment>
<keyword evidence="1" id="KW-0677">Repeat</keyword>
<feature type="repeat" description="TPR" evidence="3">
    <location>
        <begin position="198"/>
        <end position="231"/>
    </location>
</feature>
<dbReference type="Pfam" id="PF13181">
    <property type="entry name" value="TPR_8"/>
    <property type="match status" value="1"/>
</dbReference>
<feature type="repeat" description="TPR" evidence="3">
    <location>
        <begin position="130"/>
        <end position="163"/>
    </location>
</feature>
<reference evidence="5 6" key="1">
    <citation type="submission" date="2017-06" db="EMBL/GenBank/DDBJ databases">
        <title>Investigating the central metabolism of Clostridium thermosuccinogenes.</title>
        <authorList>
            <person name="Koendjbiharie J.G."/>
            <person name="van Kranenburg R."/>
        </authorList>
    </citation>
    <scope>NUCLEOTIDE SEQUENCE [LARGE SCALE GENOMIC DNA]</scope>
    <source>
        <strain evidence="5 6">DSM 5806</strain>
    </source>
</reference>
<dbReference type="Pfam" id="PF14559">
    <property type="entry name" value="TPR_19"/>
    <property type="match status" value="1"/>
</dbReference>
<organism evidence="5 6">
    <name type="scientific">Clostridium thermosuccinogenes</name>
    <dbReference type="NCBI Taxonomy" id="84032"/>
    <lineage>
        <taxon>Bacteria</taxon>
        <taxon>Bacillati</taxon>
        <taxon>Bacillota</taxon>
        <taxon>Clostridia</taxon>
        <taxon>Eubacteriales</taxon>
        <taxon>Clostridiaceae</taxon>
        <taxon>Clostridium</taxon>
    </lineage>
</organism>
<dbReference type="PANTHER" id="PTHR44943:SF8">
    <property type="entry name" value="TPR REPEAT-CONTAINING PROTEIN MJ0263"/>
    <property type="match status" value="1"/>
</dbReference>
<dbReference type="AlphaFoldDB" id="A0A2K2FPA2"/>
<keyword evidence="4" id="KW-0812">Transmembrane</keyword>
<keyword evidence="2 3" id="KW-0802">TPR repeat</keyword>
<keyword evidence="6" id="KW-1185">Reference proteome</keyword>
<proteinExistence type="predicted"/>
<accession>A0A2K2FPA2</accession>
<dbReference type="InterPro" id="IPR051685">
    <property type="entry name" value="Ycf3/AcsC/BcsC/TPR_MFPF"/>
</dbReference>
<feature type="transmembrane region" description="Helical" evidence="4">
    <location>
        <begin position="61"/>
        <end position="80"/>
    </location>
</feature>
<name>A0A2K2FPA2_9CLOT</name>
<evidence type="ECO:0000256" key="3">
    <source>
        <dbReference type="PROSITE-ProRule" id="PRU00339"/>
    </source>
</evidence>
<protein>
    <submittedName>
        <fullName evidence="5">Uncharacterized protein</fullName>
    </submittedName>
</protein>
<dbReference type="OrthoDB" id="9780183at2"/>
<evidence type="ECO:0000256" key="1">
    <source>
        <dbReference type="ARBA" id="ARBA00022737"/>
    </source>
</evidence>
<dbReference type="InterPro" id="IPR011990">
    <property type="entry name" value="TPR-like_helical_dom_sf"/>
</dbReference>
<dbReference type="RefSeq" id="WP_103080645.1">
    <property type="nucleotide sequence ID" value="NZ_CP021850.1"/>
</dbReference>
<dbReference type="SMART" id="SM00028">
    <property type="entry name" value="TPR"/>
    <property type="match status" value="3"/>
</dbReference>
<feature type="repeat" description="TPR" evidence="3">
    <location>
        <begin position="164"/>
        <end position="197"/>
    </location>
</feature>
<dbReference type="EMBL" id="NIOJ01000008">
    <property type="protein sequence ID" value="PNU00616.1"/>
    <property type="molecule type" value="Genomic_DNA"/>
</dbReference>
<sequence>MTVVIGFVIFLMLLFIIYMFHRLYITRKWINIISLGFQICIFTIATLGFVGNVGASESLEALYLLFGCFLPGGFFAYDYFRMIRRVKQPESAERLIDNTASDIAEESTVKIDIPENTLSIKAEKFVPEDWSTRYNAGVKLYEQGRYAEAVDMLKKALDVKPDEIIIYYHMGCALIEQKRYDEALNCFKRAFGVKLTDSEIYYDIATVYSLIKKYDIAVDALRNAVQLDHDLKIEARYDRAFEPIKKSPEFKRIVS</sequence>
<dbReference type="PANTHER" id="PTHR44943">
    <property type="entry name" value="CELLULOSE SYNTHASE OPERON PROTEIN C"/>
    <property type="match status" value="1"/>
</dbReference>
<dbReference type="Proteomes" id="UP000236151">
    <property type="component" value="Unassembled WGS sequence"/>
</dbReference>
<dbReference type="KEGG" id="cthd:CDO33_07565"/>
<evidence type="ECO:0000256" key="4">
    <source>
        <dbReference type="SAM" id="Phobius"/>
    </source>
</evidence>
<evidence type="ECO:0000313" key="6">
    <source>
        <dbReference type="Proteomes" id="UP000236151"/>
    </source>
</evidence>
<keyword evidence="4" id="KW-0472">Membrane</keyword>
<dbReference type="SUPFAM" id="SSF48452">
    <property type="entry name" value="TPR-like"/>
    <property type="match status" value="1"/>
</dbReference>
<dbReference type="InterPro" id="IPR019734">
    <property type="entry name" value="TPR_rpt"/>
</dbReference>